<dbReference type="Proteomes" id="UP001460270">
    <property type="component" value="Unassembled WGS sequence"/>
</dbReference>
<feature type="domain" description="Ig-like" evidence="2">
    <location>
        <begin position="166"/>
        <end position="205"/>
    </location>
</feature>
<dbReference type="InterPro" id="IPR007110">
    <property type="entry name" value="Ig-like_dom"/>
</dbReference>
<keyword evidence="1" id="KW-0472">Membrane</keyword>
<dbReference type="InterPro" id="IPR003599">
    <property type="entry name" value="Ig_sub"/>
</dbReference>
<evidence type="ECO:0000313" key="4">
    <source>
        <dbReference type="Proteomes" id="UP001460270"/>
    </source>
</evidence>
<keyword evidence="1" id="KW-0812">Transmembrane</keyword>
<comment type="caution">
    <text evidence="3">The sequence shown here is derived from an EMBL/GenBank/DDBJ whole genome shotgun (WGS) entry which is preliminary data.</text>
</comment>
<organism evidence="3 4">
    <name type="scientific">Mugilogobius chulae</name>
    <name type="common">yellowstripe goby</name>
    <dbReference type="NCBI Taxonomy" id="88201"/>
    <lineage>
        <taxon>Eukaryota</taxon>
        <taxon>Metazoa</taxon>
        <taxon>Chordata</taxon>
        <taxon>Craniata</taxon>
        <taxon>Vertebrata</taxon>
        <taxon>Euteleostomi</taxon>
        <taxon>Actinopterygii</taxon>
        <taxon>Neopterygii</taxon>
        <taxon>Teleostei</taxon>
        <taxon>Neoteleostei</taxon>
        <taxon>Acanthomorphata</taxon>
        <taxon>Gobiaria</taxon>
        <taxon>Gobiiformes</taxon>
        <taxon>Gobioidei</taxon>
        <taxon>Gobiidae</taxon>
        <taxon>Gobionellinae</taxon>
        <taxon>Mugilogobius</taxon>
    </lineage>
</organism>
<dbReference type="SUPFAM" id="SSF48726">
    <property type="entry name" value="Immunoglobulin"/>
    <property type="match status" value="3"/>
</dbReference>
<evidence type="ECO:0000256" key="1">
    <source>
        <dbReference type="SAM" id="Phobius"/>
    </source>
</evidence>
<dbReference type="AlphaFoldDB" id="A0AAW0N2W0"/>
<feature type="domain" description="Ig-like" evidence="2">
    <location>
        <begin position="213"/>
        <end position="319"/>
    </location>
</feature>
<dbReference type="PROSITE" id="PS50835">
    <property type="entry name" value="IG_LIKE"/>
    <property type="match status" value="2"/>
</dbReference>
<sequence>MRAPLKLLCPGTVHTCGQERVKIKKEDSVICIEEASAGILGGDWSVNVPSQICTTVGSSAILPCSYDFPESKDGHQVEVKSEMWCLGNGRCVTPRYVYHSAGILLKSSFQGRVKYLGTLGSKNCSLKISGLEESDSGTYVFYLITNHTTEKMPAQRGIQLLVSGSPSVVSVLAGPSSVIMEGESVSLSCCSPGLSSEVLWFKNSSSGPQHNGPDFAVFIDPPRNTAISLSSSKDRSVAIVTLTCRSEANPPVLTYSWYKGAACDSGADTSFHKSLQSYGLVTEGDLTMSKINISSDSSEVHCCVARNRHGSQKSSLSSSSGVQMVLLGVTIAVVLAMIAIAAFMIIRRKKSSRNQSYALAATSSAEP</sequence>
<name>A0AAW0N2W0_9GOBI</name>
<keyword evidence="1" id="KW-1133">Transmembrane helix</keyword>
<gene>
    <name evidence="3" type="ORF">WMY93_026744</name>
</gene>
<dbReference type="InterPro" id="IPR036179">
    <property type="entry name" value="Ig-like_dom_sf"/>
</dbReference>
<dbReference type="PANTHER" id="PTHR46013:SF4">
    <property type="entry name" value="B-CELL RECEPTOR CD22-RELATED"/>
    <property type="match status" value="1"/>
</dbReference>
<evidence type="ECO:0000259" key="2">
    <source>
        <dbReference type="PROSITE" id="PS50835"/>
    </source>
</evidence>
<evidence type="ECO:0000313" key="3">
    <source>
        <dbReference type="EMBL" id="KAK7887123.1"/>
    </source>
</evidence>
<protein>
    <recommendedName>
        <fullName evidence="2">Ig-like domain-containing protein</fullName>
    </recommendedName>
</protein>
<dbReference type="InterPro" id="IPR013106">
    <property type="entry name" value="Ig_V-set"/>
</dbReference>
<dbReference type="Gene3D" id="2.60.40.10">
    <property type="entry name" value="Immunoglobulins"/>
    <property type="match status" value="3"/>
</dbReference>
<dbReference type="Pfam" id="PF07686">
    <property type="entry name" value="V-set"/>
    <property type="match status" value="1"/>
</dbReference>
<dbReference type="PANTHER" id="PTHR46013">
    <property type="entry name" value="VASCULAR CELL ADHESION MOLECULE 1"/>
    <property type="match status" value="1"/>
</dbReference>
<keyword evidence="4" id="KW-1185">Reference proteome</keyword>
<accession>A0AAW0N2W0</accession>
<dbReference type="InterPro" id="IPR013783">
    <property type="entry name" value="Ig-like_fold"/>
</dbReference>
<reference evidence="4" key="1">
    <citation type="submission" date="2024-04" db="EMBL/GenBank/DDBJ databases">
        <title>Salinicola lusitanus LLJ914,a marine bacterium isolated from the Okinawa Trough.</title>
        <authorList>
            <person name="Li J."/>
        </authorList>
    </citation>
    <scope>NUCLEOTIDE SEQUENCE [LARGE SCALE GENOMIC DNA]</scope>
</reference>
<proteinExistence type="predicted"/>
<dbReference type="EMBL" id="JBBPFD010000019">
    <property type="protein sequence ID" value="KAK7887123.1"/>
    <property type="molecule type" value="Genomic_DNA"/>
</dbReference>
<feature type="transmembrane region" description="Helical" evidence="1">
    <location>
        <begin position="324"/>
        <end position="346"/>
    </location>
</feature>
<dbReference type="SMART" id="SM00409">
    <property type="entry name" value="IG"/>
    <property type="match status" value="2"/>
</dbReference>